<dbReference type="EMBL" id="KN648819">
    <property type="protein sequence ID" value="KHN34713.1"/>
    <property type="molecule type" value="Genomic_DNA"/>
</dbReference>
<accession>A0A0B2RQZ7</accession>
<dbReference type="Pfam" id="PF00069">
    <property type="entry name" value="Pkinase"/>
    <property type="match status" value="1"/>
</dbReference>
<dbReference type="GO" id="GO:0004672">
    <property type="term" value="F:protein kinase activity"/>
    <property type="evidence" value="ECO:0007669"/>
    <property type="project" value="InterPro"/>
</dbReference>
<evidence type="ECO:0000313" key="2">
    <source>
        <dbReference type="EMBL" id="KHN34713.1"/>
    </source>
</evidence>
<reference evidence="2" key="1">
    <citation type="submission" date="2014-07" db="EMBL/GenBank/DDBJ databases">
        <title>Identification of a novel salt tolerance gene in wild soybean by whole-genome sequencing.</title>
        <authorList>
            <person name="Lam H.-M."/>
            <person name="Qi X."/>
            <person name="Li M.-W."/>
            <person name="Liu X."/>
            <person name="Xie M."/>
            <person name="Ni M."/>
            <person name="Xu X."/>
        </authorList>
    </citation>
    <scope>NUCLEOTIDE SEQUENCE [LARGE SCALE GENOMIC DNA]</scope>
    <source>
        <tissue evidence="2">Root</tissue>
    </source>
</reference>
<feature type="domain" description="Protein kinase" evidence="1">
    <location>
        <begin position="92"/>
        <end position="379"/>
    </location>
</feature>
<gene>
    <name evidence="2" type="ORF">glysoja_039009</name>
</gene>
<organism evidence="2">
    <name type="scientific">Glycine soja</name>
    <name type="common">Wild soybean</name>
    <dbReference type="NCBI Taxonomy" id="3848"/>
    <lineage>
        <taxon>Eukaryota</taxon>
        <taxon>Viridiplantae</taxon>
        <taxon>Streptophyta</taxon>
        <taxon>Embryophyta</taxon>
        <taxon>Tracheophyta</taxon>
        <taxon>Spermatophyta</taxon>
        <taxon>Magnoliopsida</taxon>
        <taxon>eudicotyledons</taxon>
        <taxon>Gunneridae</taxon>
        <taxon>Pentapetalae</taxon>
        <taxon>rosids</taxon>
        <taxon>fabids</taxon>
        <taxon>Fabales</taxon>
        <taxon>Fabaceae</taxon>
        <taxon>Papilionoideae</taxon>
        <taxon>50 kb inversion clade</taxon>
        <taxon>NPAAA clade</taxon>
        <taxon>indigoferoid/millettioid clade</taxon>
        <taxon>Phaseoleae</taxon>
        <taxon>Glycine</taxon>
        <taxon>Glycine subgen. Soja</taxon>
    </lineage>
</organism>
<dbReference type="GO" id="GO:0005524">
    <property type="term" value="F:ATP binding"/>
    <property type="evidence" value="ECO:0007669"/>
    <property type="project" value="InterPro"/>
</dbReference>
<dbReference type="PANTHER" id="PTHR46146:SF14">
    <property type="entry name" value="SERINE_THREONINE-KINASE CCR4-LIKE PROTEIN"/>
    <property type="match status" value="1"/>
</dbReference>
<keyword evidence="2" id="KW-0808">Transferase</keyword>
<keyword evidence="2" id="KW-0418">Kinase</keyword>
<dbReference type="Gene3D" id="3.30.200.20">
    <property type="entry name" value="Phosphorylase Kinase, domain 1"/>
    <property type="match status" value="1"/>
</dbReference>
<dbReference type="PROSITE" id="PS50011">
    <property type="entry name" value="PROTEIN_KINASE_DOM"/>
    <property type="match status" value="1"/>
</dbReference>
<protein>
    <submittedName>
        <fullName evidence="2">Putative serine/threonine-protein kinase-like protein CCR3</fullName>
        <ecNumber evidence="2">2.7.1.-</ecNumber>
    </submittedName>
</protein>
<sequence length="379" mass="41581">MVESIDVTDDARSFSWAVDSAIRSETGSIFGESRVRSFASLVDSAIRSSSASEADLGSSPSPVHAFASAVDIRTVAARLFTVSELNVATNNFSFDNKIDAGGLDVVEYRGELIDGHEVAIKRVKTWLNLFGKSEFALFSRLHHKNLVGLVGFCEAKDERLLVYEYMKNGALYHHLHGKNGSSVLNSWKMRIKIAVDVSQGIQYLHNYASIIHRNINSSNILFDATWTARVSGFDLSLMNPEPDWDYRTMGTVGTYGYIDPEYYGLNVLTAKSDVYGLGVVLLELLTGKKAIFKYGANDFVSTTIKSVVDFAVPTILAGELVKILDPRVGPPDVNEAEALELVAYTAIHCVNLEGKDRPTMADIVANLERALAICESSHI</sequence>
<dbReference type="InterPro" id="IPR000719">
    <property type="entry name" value="Prot_kinase_dom"/>
</dbReference>
<dbReference type="Gene3D" id="1.10.510.10">
    <property type="entry name" value="Transferase(Phosphotransferase) domain 1"/>
    <property type="match status" value="1"/>
</dbReference>
<proteinExistence type="predicted"/>
<dbReference type="InterPro" id="IPR011009">
    <property type="entry name" value="Kinase-like_dom_sf"/>
</dbReference>
<evidence type="ECO:0000259" key="1">
    <source>
        <dbReference type="PROSITE" id="PS50011"/>
    </source>
</evidence>
<dbReference type="SUPFAM" id="SSF56112">
    <property type="entry name" value="Protein kinase-like (PK-like)"/>
    <property type="match status" value="1"/>
</dbReference>
<dbReference type="AlphaFoldDB" id="A0A0B2RQZ7"/>
<dbReference type="Proteomes" id="UP000053555">
    <property type="component" value="Unassembled WGS sequence"/>
</dbReference>
<name>A0A0B2RQZ7_GLYSO</name>
<dbReference type="PANTHER" id="PTHR46146">
    <property type="entry name" value="SERINE/THREONINE-PROTEIN KINASE-LIKE PROTEIN CCR4"/>
    <property type="match status" value="1"/>
</dbReference>
<dbReference type="EC" id="2.7.1.-" evidence="2"/>